<dbReference type="CDD" id="cd17930">
    <property type="entry name" value="DEXHc_cas3"/>
    <property type="match status" value="1"/>
</dbReference>
<dbReference type="Gene3D" id="1.10.3210.30">
    <property type="match status" value="1"/>
</dbReference>
<dbReference type="InterPro" id="IPR027417">
    <property type="entry name" value="P-loop_NTPase"/>
</dbReference>
<evidence type="ECO:0000256" key="2">
    <source>
        <dbReference type="ARBA" id="ARBA00009046"/>
    </source>
</evidence>
<evidence type="ECO:0000256" key="4">
    <source>
        <dbReference type="ARBA" id="ARBA00022801"/>
    </source>
</evidence>
<comment type="similarity">
    <text evidence="1">In the N-terminal section; belongs to the CRISPR-associated nuclease Cas3-HD family.</text>
</comment>
<dbReference type="CDD" id="cd09641">
    <property type="entry name" value="Cas3''_I"/>
    <property type="match status" value="1"/>
</dbReference>
<name>A0A1M6Q4L4_9FIRM</name>
<dbReference type="SMART" id="SM00487">
    <property type="entry name" value="DEXDc"/>
    <property type="match status" value="1"/>
</dbReference>
<gene>
    <name evidence="8" type="ORF">SAMN02745123_00897</name>
</gene>
<dbReference type="GO" id="GO:0051607">
    <property type="term" value="P:defense response to virus"/>
    <property type="evidence" value="ECO:0007669"/>
    <property type="project" value="UniProtKB-KW"/>
</dbReference>
<evidence type="ECO:0000256" key="5">
    <source>
        <dbReference type="ARBA" id="ARBA00023118"/>
    </source>
</evidence>
<dbReference type="Pfam" id="PF00270">
    <property type="entry name" value="DEAD"/>
    <property type="match status" value="1"/>
</dbReference>
<feature type="domain" description="Helicase ATP-binding" evidence="6">
    <location>
        <begin position="277"/>
        <end position="455"/>
    </location>
</feature>
<dbReference type="GO" id="GO:0004519">
    <property type="term" value="F:endonuclease activity"/>
    <property type="evidence" value="ECO:0007669"/>
    <property type="project" value="UniProtKB-KW"/>
</dbReference>
<keyword evidence="3" id="KW-0479">Metal-binding</keyword>
<evidence type="ECO:0000313" key="9">
    <source>
        <dbReference type="Proteomes" id="UP000183997"/>
    </source>
</evidence>
<dbReference type="Gene3D" id="3.40.50.300">
    <property type="entry name" value="P-loop containing nucleotide triphosphate hydrolases"/>
    <property type="match status" value="1"/>
</dbReference>
<comment type="similarity">
    <text evidence="2">In the central section; belongs to the CRISPR-associated helicase Cas3 family.</text>
</comment>
<dbReference type="SUPFAM" id="SSF52540">
    <property type="entry name" value="P-loop containing nucleoside triphosphate hydrolases"/>
    <property type="match status" value="1"/>
</dbReference>
<dbReference type="InterPro" id="IPR038257">
    <property type="entry name" value="CRISPR-assoc_Cas3_HD_sf"/>
</dbReference>
<evidence type="ECO:0000313" key="8">
    <source>
        <dbReference type="EMBL" id="SHK15091.1"/>
    </source>
</evidence>
<accession>A0A1M6Q4L4</accession>
<dbReference type="Proteomes" id="UP000183997">
    <property type="component" value="Unassembled WGS sequence"/>
</dbReference>
<dbReference type="EMBL" id="FRAR01000007">
    <property type="protein sequence ID" value="SHK15091.1"/>
    <property type="molecule type" value="Genomic_DNA"/>
</dbReference>
<feature type="domain" description="HD Cas3-type" evidence="7">
    <location>
        <begin position="13"/>
        <end position="206"/>
    </location>
</feature>
<dbReference type="RefSeq" id="WP_238456712.1">
    <property type="nucleotide sequence ID" value="NZ_FRAR01000007.1"/>
</dbReference>
<organism evidence="8 9">
    <name type="scientific">Desulforamulus aeronauticus DSM 10349</name>
    <dbReference type="NCBI Taxonomy" id="1121421"/>
    <lineage>
        <taxon>Bacteria</taxon>
        <taxon>Bacillati</taxon>
        <taxon>Bacillota</taxon>
        <taxon>Clostridia</taxon>
        <taxon>Eubacteriales</taxon>
        <taxon>Peptococcaceae</taxon>
        <taxon>Desulforamulus</taxon>
    </lineage>
</organism>
<keyword evidence="5" id="KW-0051">Antiviral defense</keyword>
<dbReference type="GO" id="GO:0005524">
    <property type="term" value="F:ATP binding"/>
    <property type="evidence" value="ECO:0007669"/>
    <property type="project" value="InterPro"/>
</dbReference>
<dbReference type="STRING" id="1121421.SAMN02745123_00897"/>
<dbReference type="InterPro" id="IPR011545">
    <property type="entry name" value="DEAD/DEAH_box_helicase_dom"/>
</dbReference>
<dbReference type="NCBIfam" id="TIGR01596">
    <property type="entry name" value="cas3_HD"/>
    <property type="match status" value="1"/>
</dbReference>
<evidence type="ECO:0000256" key="3">
    <source>
        <dbReference type="ARBA" id="ARBA00022723"/>
    </source>
</evidence>
<keyword evidence="8" id="KW-0255">Endonuclease</keyword>
<dbReference type="InterPro" id="IPR014001">
    <property type="entry name" value="Helicase_ATP-bd"/>
</dbReference>
<dbReference type="InterPro" id="IPR006483">
    <property type="entry name" value="CRISPR-assoc_Cas3_HD"/>
</dbReference>
<proteinExistence type="inferred from homology"/>
<evidence type="ECO:0000256" key="1">
    <source>
        <dbReference type="ARBA" id="ARBA00006847"/>
    </source>
</evidence>
<dbReference type="GO" id="GO:0003676">
    <property type="term" value="F:nucleic acid binding"/>
    <property type="evidence" value="ECO:0007669"/>
    <property type="project" value="InterPro"/>
</dbReference>
<keyword evidence="9" id="KW-1185">Reference proteome</keyword>
<keyword evidence="4" id="KW-0378">Hydrolase</keyword>
<protein>
    <submittedName>
        <fullName evidence="8">CRISPR-associated endonuclease Cas3-HD</fullName>
    </submittedName>
</protein>
<dbReference type="GO" id="GO:0046872">
    <property type="term" value="F:metal ion binding"/>
    <property type="evidence" value="ECO:0007669"/>
    <property type="project" value="UniProtKB-KW"/>
</dbReference>
<dbReference type="PROSITE" id="PS51643">
    <property type="entry name" value="HD_CAS3"/>
    <property type="match status" value="1"/>
</dbReference>
<dbReference type="SUPFAM" id="SSF109604">
    <property type="entry name" value="HD-domain/PDEase-like"/>
    <property type="match status" value="1"/>
</dbReference>
<dbReference type="GO" id="GO:0016787">
    <property type="term" value="F:hydrolase activity"/>
    <property type="evidence" value="ECO:0007669"/>
    <property type="project" value="UniProtKB-KW"/>
</dbReference>
<reference evidence="9" key="1">
    <citation type="submission" date="2016-11" db="EMBL/GenBank/DDBJ databases">
        <authorList>
            <person name="Varghese N."/>
            <person name="Submissions S."/>
        </authorList>
    </citation>
    <scope>NUCLEOTIDE SEQUENCE [LARGE SCALE GENOMIC DNA]</scope>
    <source>
        <strain evidence="9">DSM 10349</strain>
    </source>
</reference>
<evidence type="ECO:0000259" key="6">
    <source>
        <dbReference type="PROSITE" id="PS51192"/>
    </source>
</evidence>
<keyword evidence="8" id="KW-0540">Nuclease</keyword>
<dbReference type="PROSITE" id="PS51192">
    <property type="entry name" value="HELICASE_ATP_BIND_1"/>
    <property type="match status" value="1"/>
</dbReference>
<dbReference type="AlphaFoldDB" id="A0A1M6Q4L4"/>
<sequence>MDFKRFIAHIRKADRSEQYVDEHNDQVAELASAIAEPYGLAKIAKLAGRHHDDGKNTPEFSAYIRAATEGKRVVRGSVIHSTHGARLVNDLASSKKISQITAEIARTVIMSHHGLRDCLSLDGDVVFVDAAENIADSYERVKETVYQRYGGDFINQEFIDAGLDTHFITKNIQELQKKSKSLGSRHFYRAMFTRLITSIVIDADRTDTACFEDKRALPRRRAPDERKEMWKKYVVHYESQLKKLQEGKKTSSLDPYRGEISRACAEFDGGEAGILRLVVPCGAGKTLAALRYALHTARRYGKERIFYIAPFNSILEQNAAEIAKFIGDPDAVLEHHSNIIFSAEENKSKNEDEKRYQLLTENWTQSPVVATTAVQFLNTLFAGQTSCIRRMQALGNSVIILDEIQALPIKVLKLFNGAMNFLASFCKSSVVLCSATQPLLDRIDHYQILQPRNIIENEEKYNEAFRRVQIVDCMITGIFPGRSGGLYCQSTGKRQVCAGHCKHKTKCP</sequence>
<evidence type="ECO:0000259" key="7">
    <source>
        <dbReference type="PROSITE" id="PS51643"/>
    </source>
</evidence>